<evidence type="ECO:0000256" key="4">
    <source>
        <dbReference type="ARBA" id="ARBA00022692"/>
    </source>
</evidence>
<accession>A0A662DL06</accession>
<dbReference type="SUPFAM" id="SSF161098">
    <property type="entry name" value="MetI-like"/>
    <property type="match status" value="1"/>
</dbReference>
<comment type="similarity">
    <text evidence="7">Belongs to the binding-protein-dependent transport system permease family.</text>
</comment>
<keyword evidence="3" id="KW-1003">Cell membrane</keyword>
<protein>
    <submittedName>
        <fullName evidence="9">Carbohydrate ABC transporter permease</fullName>
    </submittedName>
</protein>
<dbReference type="InterPro" id="IPR000515">
    <property type="entry name" value="MetI-like"/>
</dbReference>
<evidence type="ECO:0000256" key="5">
    <source>
        <dbReference type="ARBA" id="ARBA00022989"/>
    </source>
</evidence>
<proteinExistence type="inferred from homology"/>
<name>A0A662DL06_UNCAE</name>
<organism evidence="9 10">
    <name type="scientific">Aerophobetes bacterium</name>
    <dbReference type="NCBI Taxonomy" id="2030807"/>
    <lineage>
        <taxon>Bacteria</taxon>
        <taxon>Candidatus Aerophobota</taxon>
    </lineage>
</organism>
<dbReference type="GO" id="GO:0005886">
    <property type="term" value="C:plasma membrane"/>
    <property type="evidence" value="ECO:0007669"/>
    <property type="project" value="UniProtKB-SubCell"/>
</dbReference>
<evidence type="ECO:0000256" key="1">
    <source>
        <dbReference type="ARBA" id="ARBA00004651"/>
    </source>
</evidence>
<dbReference type="EMBL" id="QMQB01000015">
    <property type="protein sequence ID" value="RLE14973.1"/>
    <property type="molecule type" value="Genomic_DNA"/>
</dbReference>
<keyword evidence="4 7" id="KW-0812">Transmembrane</keyword>
<feature type="transmembrane region" description="Helical" evidence="7">
    <location>
        <begin position="14"/>
        <end position="34"/>
    </location>
</feature>
<dbReference type="Pfam" id="PF00528">
    <property type="entry name" value="BPD_transp_1"/>
    <property type="match status" value="1"/>
</dbReference>
<feature type="transmembrane region" description="Helical" evidence="7">
    <location>
        <begin position="244"/>
        <end position="265"/>
    </location>
</feature>
<evidence type="ECO:0000256" key="3">
    <source>
        <dbReference type="ARBA" id="ARBA00022475"/>
    </source>
</evidence>
<dbReference type="InterPro" id="IPR035906">
    <property type="entry name" value="MetI-like_sf"/>
</dbReference>
<keyword evidence="6 7" id="KW-0472">Membrane</keyword>
<dbReference type="PANTHER" id="PTHR32243:SF18">
    <property type="entry name" value="INNER MEMBRANE ABC TRANSPORTER PERMEASE PROTEIN YCJP"/>
    <property type="match status" value="1"/>
</dbReference>
<sequence>MRSTKRTKIFSKTVIYLLVILLMLFVLFPFFWMASVALKSPNEQFKVPPTLFPTSPTLVNFFSALRYPFFLNYLFNSIIVASLTTLVVISVTILSAYSFSRIKFYFRKFFLVLIIISQLFPLAAIIVPIYIIISKIGLIDTYFSLIIAYLSFTVPISVWLLRGFIAGIPQELEEAAMVDGCSRLQAFLRIILPLSKPGIAATAAYVFYVTWQEFMFALTFITTESKRTLPVGILDFIGQYETNWGNLMAASIFVCLPVFILFMILQKQLVAGLTKGSLKA</sequence>
<dbReference type="CDD" id="cd06261">
    <property type="entry name" value="TM_PBP2"/>
    <property type="match status" value="1"/>
</dbReference>
<comment type="caution">
    <text evidence="9">The sequence shown here is derived from an EMBL/GenBank/DDBJ whole genome shotgun (WGS) entry which is preliminary data.</text>
</comment>
<comment type="subcellular location">
    <subcellularLocation>
        <location evidence="1 7">Cell membrane</location>
        <topology evidence="1 7">Multi-pass membrane protein</topology>
    </subcellularLocation>
</comment>
<dbReference type="PANTHER" id="PTHR32243">
    <property type="entry name" value="MALTOSE TRANSPORT SYSTEM PERMEASE-RELATED"/>
    <property type="match status" value="1"/>
</dbReference>
<reference evidence="9 10" key="1">
    <citation type="submission" date="2018-06" db="EMBL/GenBank/DDBJ databases">
        <title>Extensive metabolic versatility and redundancy in microbially diverse, dynamic hydrothermal sediments.</title>
        <authorList>
            <person name="Dombrowski N."/>
            <person name="Teske A."/>
            <person name="Baker B.J."/>
        </authorList>
    </citation>
    <scope>NUCLEOTIDE SEQUENCE [LARGE SCALE GENOMIC DNA]</scope>
    <source>
        <strain evidence="9">B19_G9</strain>
    </source>
</reference>
<dbReference type="AlphaFoldDB" id="A0A662DL06"/>
<gene>
    <name evidence="9" type="ORF">DRI96_00635</name>
</gene>
<feature type="transmembrane region" description="Helical" evidence="7">
    <location>
        <begin position="109"/>
        <end position="133"/>
    </location>
</feature>
<evidence type="ECO:0000256" key="2">
    <source>
        <dbReference type="ARBA" id="ARBA00022448"/>
    </source>
</evidence>
<dbReference type="Gene3D" id="1.10.3720.10">
    <property type="entry name" value="MetI-like"/>
    <property type="match status" value="1"/>
</dbReference>
<dbReference type="GO" id="GO:0055085">
    <property type="term" value="P:transmembrane transport"/>
    <property type="evidence" value="ECO:0007669"/>
    <property type="project" value="InterPro"/>
</dbReference>
<evidence type="ECO:0000313" key="9">
    <source>
        <dbReference type="EMBL" id="RLE14973.1"/>
    </source>
</evidence>
<dbReference type="PROSITE" id="PS50928">
    <property type="entry name" value="ABC_TM1"/>
    <property type="match status" value="1"/>
</dbReference>
<feature type="transmembrane region" description="Helical" evidence="7">
    <location>
        <begin position="186"/>
        <end position="208"/>
    </location>
</feature>
<evidence type="ECO:0000256" key="6">
    <source>
        <dbReference type="ARBA" id="ARBA00023136"/>
    </source>
</evidence>
<evidence type="ECO:0000313" key="10">
    <source>
        <dbReference type="Proteomes" id="UP000267654"/>
    </source>
</evidence>
<feature type="domain" description="ABC transmembrane type-1" evidence="8">
    <location>
        <begin position="74"/>
        <end position="265"/>
    </location>
</feature>
<feature type="transmembrane region" description="Helical" evidence="7">
    <location>
        <begin position="73"/>
        <end position="97"/>
    </location>
</feature>
<evidence type="ECO:0000259" key="8">
    <source>
        <dbReference type="PROSITE" id="PS50928"/>
    </source>
</evidence>
<dbReference type="Proteomes" id="UP000267654">
    <property type="component" value="Unassembled WGS sequence"/>
</dbReference>
<keyword evidence="2 7" id="KW-0813">Transport</keyword>
<keyword evidence="5 7" id="KW-1133">Transmembrane helix</keyword>
<evidence type="ECO:0000256" key="7">
    <source>
        <dbReference type="RuleBase" id="RU363032"/>
    </source>
</evidence>
<feature type="transmembrane region" description="Helical" evidence="7">
    <location>
        <begin position="145"/>
        <end position="165"/>
    </location>
</feature>
<dbReference type="InterPro" id="IPR050901">
    <property type="entry name" value="BP-dep_ABC_trans_perm"/>
</dbReference>